<keyword evidence="8" id="KW-0496">Mitochondrion</keyword>
<dbReference type="EMBL" id="CACRXK020001187">
    <property type="protein sequence ID" value="CAB3987526.1"/>
    <property type="molecule type" value="Genomic_DNA"/>
</dbReference>
<dbReference type="Gene3D" id="1.50.40.10">
    <property type="entry name" value="Mitochondrial carrier domain"/>
    <property type="match status" value="1"/>
</dbReference>
<evidence type="ECO:0000256" key="10">
    <source>
        <dbReference type="RuleBase" id="RU000488"/>
    </source>
</evidence>
<keyword evidence="12" id="KW-1185">Reference proteome</keyword>
<dbReference type="InterPro" id="IPR018108">
    <property type="entry name" value="MCP_transmembrane"/>
</dbReference>
<proteinExistence type="inferred from homology"/>
<keyword evidence="5" id="KW-0677">Repeat</keyword>
<name>A0A6S7GFD0_PARCT</name>
<dbReference type="SUPFAM" id="SSF103506">
    <property type="entry name" value="Mitochondrial carrier"/>
    <property type="match status" value="1"/>
</dbReference>
<evidence type="ECO:0000256" key="3">
    <source>
        <dbReference type="ARBA" id="ARBA00022448"/>
    </source>
</evidence>
<accession>A0A6S7GFD0</accession>
<evidence type="ECO:0000256" key="4">
    <source>
        <dbReference type="ARBA" id="ARBA00022692"/>
    </source>
</evidence>
<keyword evidence="9" id="KW-0472">Membrane</keyword>
<protein>
    <submittedName>
        <fullName evidence="11">Solute carrier family 25 member 51-like</fullName>
    </submittedName>
</protein>
<dbReference type="PANTHER" id="PTHR46131:SF1">
    <property type="entry name" value="SD08549P"/>
    <property type="match status" value="1"/>
</dbReference>
<organism evidence="11 12">
    <name type="scientific">Paramuricea clavata</name>
    <name type="common">Red gorgonian</name>
    <name type="synonym">Violescent sea-whip</name>
    <dbReference type="NCBI Taxonomy" id="317549"/>
    <lineage>
        <taxon>Eukaryota</taxon>
        <taxon>Metazoa</taxon>
        <taxon>Cnidaria</taxon>
        <taxon>Anthozoa</taxon>
        <taxon>Octocorallia</taxon>
        <taxon>Malacalcyonacea</taxon>
        <taxon>Plexauridae</taxon>
        <taxon>Paramuricea</taxon>
    </lineage>
</organism>
<comment type="subcellular location">
    <subcellularLocation>
        <location evidence="1">Mitochondrion inner membrane</location>
        <topology evidence="1">Multi-pass membrane protein</topology>
    </subcellularLocation>
</comment>
<dbReference type="PANTHER" id="PTHR46131">
    <property type="entry name" value="SD08549P"/>
    <property type="match status" value="1"/>
</dbReference>
<dbReference type="GO" id="GO:0051724">
    <property type="term" value="F:NAD transmembrane transporter activity"/>
    <property type="evidence" value="ECO:0007669"/>
    <property type="project" value="TreeGrafter"/>
</dbReference>
<dbReference type="InterPro" id="IPR023395">
    <property type="entry name" value="MCP_dom_sf"/>
</dbReference>
<comment type="similarity">
    <text evidence="2 10">Belongs to the mitochondrial carrier (TC 2.A.29) family.</text>
</comment>
<evidence type="ECO:0000256" key="7">
    <source>
        <dbReference type="ARBA" id="ARBA00022989"/>
    </source>
</evidence>
<dbReference type="GO" id="GO:0005743">
    <property type="term" value="C:mitochondrial inner membrane"/>
    <property type="evidence" value="ECO:0007669"/>
    <property type="project" value="UniProtKB-SubCell"/>
</dbReference>
<evidence type="ECO:0000256" key="6">
    <source>
        <dbReference type="ARBA" id="ARBA00022792"/>
    </source>
</evidence>
<keyword evidence="3 10" id="KW-0813">Transport</keyword>
<evidence type="ECO:0000256" key="1">
    <source>
        <dbReference type="ARBA" id="ARBA00004448"/>
    </source>
</evidence>
<dbReference type="AlphaFoldDB" id="A0A6S7GFD0"/>
<evidence type="ECO:0000313" key="11">
    <source>
        <dbReference type="EMBL" id="CAB3987526.1"/>
    </source>
</evidence>
<reference evidence="11" key="1">
    <citation type="submission" date="2020-04" db="EMBL/GenBank/DDBJ databases">
        <authorList>
            <person name="Alioto T."/>
            <person name="Alioto T."/>
            <person name="Gomez Garrido J."/>
        </authorList>
    </citation>
    <scope>NUCLEOTIDE SEQUENCE</scope>
    <source>
        <strain evidence="11">A484AB</strain>
    </source>
</reference>
<evidence type="ECO:0000256" key="5">
    <source>
        <dbReference type="ARBA" id="ARBA00022737"/>
    </source>
</evidence>
<evidence type="ECO:0000256" key="2">
    <source>
        <dbReference type="ARBA" id="ARBA00006375"/>
    </source>
</evidence>
<dbReference type="InterPro" id="IPR052465">
    <property type="entry name" value="Mito_NAD+_Carrier"/>
</dbReference>
<evidence type="ECO:0000256" key="9">
    <source>
        <dbReference type="ARBA" id="ARBA00023136"/>
    </source>
</evidence>
<evidence type="ECO:0000256" key="8">
    <source>
        <dbReference type="ARBA" id="ARBA00023128"/>
    </source>
</evidence>
<keyword evidence="7" id="KW-1133">Transmembrane helix</keyword>
<keyword evidence="6" id="KW-0999">Mitochondrion inner membrane</keyword>
<dbReference type="OrthoDB" id="2139348at2759"/>
<dbReference type="Pfam" id="PF00153">
    <property type="entry name" value="Mito_carr"/>
    <property type="match status" value="3"/>
</dbReference>
<gene>
    <name evidence="11" type="ORF">PACLA_8A022839</name>
</gene>
<comment type="caution">
    <text evidence="11">The sequence shown here is derived from an EMBL/GenBank/DDBJ whole genome shotgun (WGS) entry which is preliminary data.</text>
</comment>
<keyword evidence="4 10" id="KW-0812">Transmembrane</keyword>
<sequence length="299" mass="33975">MSQQARPSVPGKEKMRQKSWTQDSDQDWQHFAAGAGASAINILATYPVFKVTFRQQVDGSRLLVALAQIKNEGFHFLYRGVLPPLLQKAVSVSIMFGLYHRFKRDLNNSFPQIPTQINNSVAAILAGSAEAILTPFERVQTLLSHRKHHDRFLNTLHTFRELRVYGMKEYYRGLTAILLRNGPSNAIFFGFRGYLKDMLPEAQTSFENTIQDFICGALLGATNSTIFYPLSVVKSNMQKHVGGEYWSVQKTFQSIFETRCRRISRVYRGAFMNCSRAIVSWGIINASFEIILSGLRYIS</sequence>
<dbReference type="Proteomes" id="UP001152795">
    <property type="component" value="Unassembled WGS sequence"/>
</dbReference>
<dbReference type="PROSITE" id="PS50920">
    <property type="entry name" value="SOLCAR"/>
    <property type="match status" value="2"/>
</dbReference>
<evidence type="ECO:0000313" key="12">
    <source>
        <dbReference type="Proteomes" id="UP001152795"/>
    </source>
</evidence>